<evidence type="ECO:0000313" key="2">
    <source>
        <dbReference type="Proteomes" id="UP000076967"/>
    </source>
</evidence>
<dbReference type="Gene3D" id="3.40.190.10">
    <property type="entry name" value="Periplasmic binding protein-like II"/>
    <property type="match status" value="1"/>
</dbReference>
<protein>
    <submittedName>
        <fullName evidence="1">ABC transporter substrate-binding protein</fullName>
    </submittedName>
</protein>
<comment type="caution">
    <text evidence="1">The sequence shown here is derived from an EMBL/GenBank/DDBJ whole genome shotgun (WGS) entry which is preliminary data.</text>
</comment>
<dbReference type="PROSITE" id="PS51257">
    <property type="entry name" value="PROKAR_LIPOPROTEIN"/>
    <property type="match status" value="1"/>
</dbReference>
<reference evidence="1 2" key="1">
    <citation type="submission" date="2016-03" db="EMBL/GenBank/DDBJ databases">
        <title>Draft genome sequence of Paenibacillus glacialis DSM 22343.</title>
        <authorList>
            <person name="Shin S.-K."/>
            <person name="Yi H."/>
        </authorList>
    </citation>
    <scope>NUCLEOTIDE SEQUENCE [LARGE SCALE GENOMIC DNA]</scope>
    <source>
        <strain evidence="1 2">DSM 22343</strain>
    </source>
</reference>
<dbReference type="SUPFAM" id="SSF53850">
    <property type="entry name" value="Periplasmic binding protein-like II"/>
    <property type="match status" value="1"/>
</dbReference>
<dbReference type="Pfam" id="PF01547">
    <property type="entry name" value="SBP_bac_1"/>
    <property type="match status" value="1"/>
</dbReference>
<organism evidence="1 2">
    <name type="scientific">Paenibacillus glacialis</name>
    <dbReference type="NCBI Taxonomy" id="494026"/>
    <lineage>
        <taxon>Bacteria</taxon>
        <taxon>Bacillati</taxon>
        <taxon>Bacillota</taxon>
        <taxon>Bacilli</taxon>
        <taxon>Bacillales</taxon>
        <taxon>Paenibacillaceae</taxon>
        <taxon>Paenibacillus</taxon>
    </lineage>
</organism>
<dbReference type="STRING" id="494026.PGLA_13935"/>
<dbReference type="AlphaFoldDB" id="A0A162MC30"/>
<accession>A0A162MC30</accession>
<dbReference type="EMBL" id="LVJH01000025">
    <property type="protein sequence ID" value="OAB41923.1"/>
    <property type="molecule type" value="Genomic_DNA"/>
</dbReference>
<dbReference type="InterPro" id="IPR006059">
    <property type="entry name" value="SBP"/>
</dbReference>
<dbReference type="InterPro" id="IPR050490">
    <property type="entry name" value="Bact_solute-bd_prot1"/>
</dbReference>
<proteinExistence type="predicted"/>
<gene>
    <name evidence="1" type="ORF">PGLA_13935</name>
</gene>
<dbReference type="RefSeq" id="WP_068533693.1">
    <property type="nucleotide sequence ID" value="NZ_LVJH01000025.1"/>
</dbReference>
<sequence>MKKWLGMICVGILMTTTACGSGGSKELASKEKPVIKEGKTIVTLSIQQPSQFLQTAEKKFEEKYPDIDLQIQTTEDYETYTKTTNTALLSGKGPDIFEITGRMPIDDFVSKKLLLDMDDSMEQDKTLNKSDLKMNVLELLKVNGGMYAMPLGFGMSLFVGDGNVIKNSTVKIDDKSWNWNTFEEISKQLIQQAEKGGKKQFYGLAYYPADSHLTGMVADNYAEFVDLTAKKAKFDSPEFVELMQNIKKMFDEKVMTEELAKTDNQLFSHVNVTSVDFIGGLYSHFENPVLLQQPHIGKSEGTRIFPLSQIAIRANSPVKDEAWKFISFLLSDEAQSLQEREGFSLLASVDDKKLNEIQEQVKSGTYKFLDGKKAQVSDEEFTQFKHLVHGTYRSEDADAKVLRMISEDSVFFFSGQKSAEEVAKLIQNKVTIYLNE</sequence>
<dbReference type="OrthoDB" id="1992988at2"/>
<dbReference type="PANTHER" id="PTHR43649:SF12">
    <property type="entry name" value="DIACETYLCHITOBIOSE BINDING PROTEIN DASA"/>
    <property type="match status" value="1"/>
</dbReference>
<evidence type="ECO:0000313" key="1">
    <source>
        <dbReference type="EMBL" id="OAB41923.1"/>
    </source>
</evidence>
<dbReference type="Proteomes" id="UP000076967">
    <property type="component" value="Unassembled WGS sequence"/>
</dbReference>
<name>A0A162MC30_9BACL</name>
<keyword evidence="2" id="KW-1185">Reference proteome</keyword>
<dbReference type="PANTHER" id="PTHR43649">
    <property type="entry name" value="ARABINOSE-BINDING PROTEIN-RELATED"/>
    <property type="match status" value="1"/>
</dbReference>